<dbReference type="GO" id="GO:0016787">
    <property type="term" value="F:hydrolase activity"/>
    <property type="evidence" value="ECO:0007669"/>
    <property type="project" value="UniProtKB-KW"/>
</dbReference>
<gene>
    <name evidence="1" type="primary">PSMA3_2</name>
    <name evidence="1" type="ORF">MHBO_001445</name>
</gene>
<organism evidence="1 2">
    <name type="scientific">Bonamia ostreae</name>
    <dbReference type="NCBI Taxonomy" id="126728"/>
    <lineage>
        <taxon>Eukaryota</taxon>
        <taxon>Sar</taxon>
        <taxon>Rhizaria</taxon>
        <taxon>Endomyxa</taxon>
        <taxon>Ascetosporea</taxon>
        <taxon>Haplosporida</taxon>
        <taxon>Bonamia</taxon>
    </lineage>
</organism>
<accession>A0ABV2AJ11</accession>
<proteinExistence type="predicted"/>
<protein>
    <submittedName>
        <fullName evidence="1">Proteasome subunit alpha type-3</fullName>
        <ecNumber evidence="1">3.4.25.1</ecNumber>
    </submittedName>
</protein>
<dbReference type="EC" id="3.4.25.1" evidence="1"/>
<evidence type="ECO:0000313" key="1">
    <source>
        <dbReference type="EMBL" id="MES1919650.1"/>
    </source>
</evidence>
<keyword evidence="1" id="KW-0378">Hydrolase</keyword>
<dbReference type="EMBL" id="JBDODL010000356">
    <property type="protein sequence ID" value="MES1919650.1"/>
    <property type="molecule type" value="Genomic_DNA"/>
</dbReference>
<evidence type="ECO:0000313" key="2">
    <source>
        <dbReference type="Proteomes" id="UP001439008"/>
    </source>
</evidence>
<comment type="caution">
    <text evidence="1">The sequence shown here is derived from an EMBL/GenBank/DDBJ whole genome shotgun (WGS) entry which is preliminary data.</text>
</comment>
<dbReference type="Proteomes" id="UP001439008">
    <property type="component" value="Unassembled WGS sequence"/>
</dbReference>
<dbReference type="GO" id="GO:0000502">
    <property type="term" value="C:proteasome complex"/>
    <property type="evidence" value="ECO:0007669"/>
    <property type="project" value="UniProtKB-KW"/>
</dbReference>
<name>A0ABV2AJ11_9EUKA</name>
<keyword evidence="1" id="KW-0647">Proteasome</keyword>
<keyword evidence="2" id="KW-1185">Reference proteome</keyword>
<reference evidence="1 2" key="1">
    <citation type="journal article" date="2024" name="BMC Biol.">
        <title>Comparative genomics of Ascetosporea gives new insight into the evolutionary basis for animal parasitism in Rhizaria.</title>
        <authorList>
            <person name="Hiltunen Thoren M."/>
            <person name="Onut-Brannstrom I."/>
            <person name="Alfjorden A."/>
            <person name="Peckova H."/>
            <person name="Swords F."/>
            <person name="Hooper C."/>
            <person name="Holzer A.S."/>
            <person name="Bass D."/>
            <person name="Burki F."/>
        </authorList>
    </citation>
    <scope>NUCLEOTIDE SEQUENCE [LARGE SCALE GENOMIC DNA]</scope>
    <source>
        <strain evidence="1">20-A016</strain>
    </source>
</reference>
<sequence>MFDLIKKRVHKLHEGSSGRKLSLEMSWVGEETGHRHERVPKSLFDAAMRYGAEAKRRAEMESDSE</sequence>